<dbReference type="GO" id="GO:0007264">
    <property type="term" value="P:small GTPase-mediated signal transduction"/>
    <property type="evidence" value="ECO:0007669"/>
    <property type="project" value="InterPro"/>
</dbReference>
<evidence type="ECO:0000256" key="11">
    <source>
        <dbReference type="ARBA" id="ARBA00023180"/>
    </source>
</evidence>
<dbReference type="SMART" id="SM00008">
    <property type="entry name" value="HormR"/>
    <property type="match status" value="1"/>
</dbReference>
<dbReference type="InterPro" id="IPR036859">
    <property type="entry name" value="CAP-Gly_dom_sf"/>
</dbReference>
<keyword evidence="11" id="KW-0325">Glycoprotein</keyword>
<dbReference type="InterPro" id="IPR037808">
    <property type="entry name" value="C2_Dock-C"/>
</dbReference>
<dbReference type="GO" id="GO:0005085">
    <property type="term" value="F:guanyl-nucleotide exchange factor activity"/>
    <property type="evidence" value="ECO:0007669"/>
    <property type="project" value="UniProtKB-KW"/>
</dbReference>
<evidence type="ECO:0000256" key="2">
    <source>
        <dbReference type="ARBA" id="ARBA00005314"/>
    </source>
</evidence>
<evidence type="ECO:0000256" key="5">
    <source>
        <dbReference type="ARBA" id="ARBA00022692"/>
    </source>
</evidence>
<dbReference type="GO" id="GO:0004843">
    <property type="term" value="F:cysteine-type deubiquitinase activity"/>
    <property type="evidence" value="ECO:0007669"/>
    <property type="project" value="InterPro"/>
</dbReference>
<dbReference type="InterPro" id="IPR027007">
    <property type="entry name" value="C2_DOCK-type_domain"/>
</dbReference>
<feature type="transmembrane region" description="Helical" evidence="15">
    <location>
        <begin position="1976"/>
        <end position="2003"/>
    </location>
</feature>
<dbReference type="PROSITE" id="PS50245">
    <property type="entry name" value="CAP_GLY_2"/>
    <property type="match status" value="1"/>
</dbReference>
<keyword evidence="3" id="KW-1003">Cell membrane</keyword>
<dbReference type="Pfam" id="PF06920">
    <property type="entry name" value="DHR-2_Lobe_A"/>
    <property type="match status" value="1"/>
</dbReference>
<keyword evidence="6 15" id="KW-1133">Transmembrane helix</keyword>
<dbReference type="Gene3D" id="2.30.30.190">
    <property type="entry name" value="CAP Gly-rich-like domain"/>
    <property type="match status" value="2"/>
</dbReference>
<proteinExistence type="evidence at protein level"/>
<feature type="transmembrane region" description="Helical" evidence="15">
    <location>
        <begin position="1934"/>
        <end position="1956"/>
    </location>
</feature>
<evidence type="ECO:0000259" key="18">
    <source>
        <dbReference type="PROSITE" id="PS50261"/>
    </source>
</evidence>
<feature type="region of interest" description="Disordered" evidence="14">
    <location>
        <begin position="648"/>
        <end position="668"/>
    </location>
</feature>
<feature type="domain" description="G-protein coupled receptors family 2 profile 2" evidence="18">
    <location>
        <begin position="1897"/>
        <end position="2148"/>
    </location>
</feature>
<dbReference type="PROSITE" id="PS00650">
    <property type="entry name" value="G_PROTEIN_RECEP_F2_2"/>
    <property type="match status" value="1"/>
</dbReference>
<keyword evidence="23" id="KW-1267">Proteomics identification</keyword>
<organism evidence="21 22">
    <name type="scientific">Labeo rohita</name>
    <name type="common">Indian major carp</name>
    <name type="synonym">Cyprinus rohita</name>
    <dbReference type="NCBI Taxonomy" id="84645"/>
    <lineage>
        <taxon>Eukaryota</taxon>
        <taxon>Metazoa</taxon>
        <taxon>Chordata</taxon>
        <taxon>Craniata</taxon>
        <taxon>Vertebrata</taxon>
        <taxon>Euteleostomi</taxon>
        <taxon>Actinopterygii</taxon>
        <taxon>Neopterygii</taxon>
        <taxon>Teleostei</taxon>
        <taxon>Ostariophysi</taxon>
        <taxon>Cypriniformes</taxon>
        <taxon>Cyprinidae</taxon>
        <taxon>Labeoninae</taxon>
        <taxon>Labeonini</taxon>
        <taxon>Labeo</taxon>
    </lineage>
</organism>
<keyword evidence="7" id="KW-0297">G-protein coupled receptor</keyword>
<keyword evidence="22" id="KW-1185">Reference proteome</keyword>
<evidence type="ECO:0000259" key="16">
    <source>
        <dbReference type="PROSITE" id="PS50227"/>
    </source>
</evidence>
<dbReference type="FunFam" id="1.25.40.410:FF:000002">
    <property type="entry name" value="Dedicator of cytokinesis protein 7"/>
    <property type="match status" value="1"/>
</dbReference>
<dbReference type="PANTHER" id="PTHR23317:SF78">
    <property type="entry name" value="DEDICATOR OF CYTOKINESIS PROTEIN 7"/>
    <property type="match status" value="1"/>
</dbReference>
<comment type="similarity">
    <text evidence="13">Belongs to the DOCK family.</text>
</comment>
<evidence type="ECO:0000313" key="22">
    <source>
        <dbReference type="Proteomes" id="UP000290572"/>
    </source>
</evidence>
<accession>A0A498NUB8</accession>
<dbReference type="Pfam" id="PF00002">
    <property type="entry name" value="7tm_2"/>
    <property type="match status" value="1"/>
</dbReference>
<dbReference type="InterPro" id="IPR000938">
    <property type="entry name" value="CAP-Gly_domain"/>
</dbReference>
<dbReference type="InterPro" id="IPR000832">
    <property type="entry name" value="GPCR_2_secretin-like"/>
</dbReference>
<feature type="compositionally biased region" description="Low complexity" evidence="14">
    <location>
        <begin position="335"/>
        <end position="345"/>
    </location>
</feature>
<feature type="compositionally biased region" description="Polar residues" evidence="14">
    <location>
        <begin position="1486"/>
        <end position="1497"/>
    </location>
</feature>
<feature type="transmembrane region" description="Helical" evidence="15">
    <location>
        <begin position="1900"/>
        <end position="1922"/>
    </location>
</feature>
<dbReference type="InterPro" id="IPR046770">
    <property type="entry name" value="DOCKER_Lobe_B"/>
</dbReference>
<evidence type="ECO:0000256" key="8">
    <source>
        <dbReference type="ARBA" id="ARBA00023136"/>
    </source>
</evidence>
<dbReference type="Proteomes" id="UP000290572">
    <property type="component" value="Unassembled WGS sequence"/>
</dbReference>
<dbReference type="Gene3D" id="3.90.70.10">
    <property type="entry name" value="Cysteine proteinases"/>
    <property type="match status" value="1"/>
</dbReference>
<dbReference type="FunFam" id="1.20.1070.10:FF:000032">
    <property type="entry name" value="Vasoactive intestinal polypeptide receptor 1"/>
    <property type="match status" value="1"/>
</dbReference>
<dbReference type="Pfam" id="PF20422">
    <property type="entry name" value="DHR-2_Lobe_B"/>
    <property type="match status" value="1"/>
</dbReference>
<dbReference type="Pfam" id="PF14429">
    <property type="entry name" value="DOCK-C2"/>
    <property type="match status" value="1"/>
</dbReference>
<dbReference type="InterPro" id="IPR017981">
    <property type="entry name" value="GPCR_2-like_7TM"/>
</dbReference>
<evidence type="ECO:0000256" key="14">
    <source>
        <dbReference type="SAM" id="MobiDB-lite"/>
    </source>
</evidence>
<dbReference type="SUPFAM" id="SSF81321">
    <property type="entry name" value="Family A G protein-coupled receptor-like"/>
    <property type="match status" value="1"/>
</dbReference>
<dbReference type="CDD" id="cd08696">
    <property type="entry name" value="C2_Dock-C"/>
    <property type="match status" value="1"/>
</dbReference>
<dbReference type="InterPro" id="IPR018200">
    <property type="entry name" value="USP_CS"/>
</dbReference>
<feature type="transmembrane region" description="Helical" evidence="15">
    <location>
        <begin position="2095"/>
        <end position="2115"/>
    </location>
</feature>
<dbReference type="InterPro" id="IPR017983">
    <property type="entry name" value="GPCR_2_secretin-like_CS"/>
</dbReference>
<dbReference type="PANTHER" id="PTHR23317">
    <property type="entry name" value="DEDICATOR OF CYTOKINESIS DOCK"/>
    <property type="match status" value="1"/>
</dbReference>
<evidence type="ECO:0000313" key="21">
    <source>
        <dbReference type="EMBL" id="RXN35563.1"/>
    </source>
</evidence>
<feature type="transmembrane region" description="Helical" evidence="15">
    <location>
        <begin position="2010"/>
        <end position="2031"/>
    </location>
</feature>
<feature type="region of interest" description="Disordered" evidence="14">
    <location>
        <begin position="335"/>
        <end position="357"/>
    </location>
</feature>
<dbReference type="FunFam" id="2.60.40.150:FF:000022">
    <property type="entry name" value="Dedicator of cytokinesis protein 7"/>
    <property type="match status" value="1"/>
</dbReference>
<reference evidence="21 22" key="1">
    <citation type="submission" date="2018-03" db="EMBL/GenBank/DDBJ databases">
        <title>Draft genome sequence of Rohu Carp (Labeo rohita).</title>
        <authorList>
            <person name="Das P."/>
            <person name="Kushwaha B."/>
            <person name="Joshi C.G."/>
            <person name="Kumar D."/>
            <person name="Nagpure N.S."/>
            <person name="Sahoo L."/>
            <person name="Das S.P."/>
            <person name="Bit A."/>
            <person name="Patnaik S."/>
            <person name="Meher P.K."/>
            <person name="Jayasankar P."/>
            <person name="Koringa P.G."/>
            <person name="Patel N.V."/>
            <person name="Hinsu A.T."/>
            <person name="Kumar R."/>
            <person name="Pandey M."/>
            <person name="Agarwal S."/>
            <person name="Srivastava S."/>
            <person name="Singh M."/>
            <person name="Iquebal M.A."/>
            <person name="Jaiswal S."/>
            <person name="Angadi U.B."/>
            <person name="Kumar N."/>
            <person name="Raza M."/>
            <person name="Shah T.M."/>
            <person name="Rai A."/>
            <person name="Jena J.K."/>
        </authorList>
    </citation>
    <scope>NUCLEOTIDE SEQUENCE [LARGE SCALE GENOMIC DNA]</scope>
    <source>
        <strain evidence="21">DASCIFA01</strain>
        <tissue evidence="21">Testis</tissue>
    </source>
</reference>
<dbReference type="Gene3D" id="2.60.40.150">
    <property type="entry name" value="C2 domain"/>
    <property type="match status" value="1"/>
</dbReference>
<dbReference type="Gene3D" id="4.10.1240.10">
    <property type="entry name" value="GPCR, family 2, extracellular hormone receptor domain"/>
    <property type="match status" value="1"/>
</dbReference>
<dbReference type="InterPro" id="IPR027357">
    <property type="entry name" value="DOCKER_dom"/>
</dbReference>
<evidence type="ECO:0000256" key="15">
    <source>
        <dbReference type="SAM" id="Phobius"/>
    </source>
</evidence>
<dbReference type="GO" id="GO:0007166">
    <property type="term" value="P:cell surface receptor signaling pathway"/>
    <property type="evidence" value="ECO:0007669"/>
    <property type="project" value="InterPro"/>
</dbReference>
<protein>
    <submittedName>
        <fullName evidence="21">Dedicator of cytokinesis 7 isoform X17</fullName>
    </submittedName>
</protein>
<dbReference type="PROSITE" id="PS00972">
    <property type="entry name" value="USP_1"/>
    <property type="match status" value="1"/>
</dbReference>
<evidence type="ECO:0000256" key="7">
    <source>
        <dbReference type="ARBA" id="ARBA00023040"/>
    </source>
</evidence>
<feature type="domain" description="CAP-Gly" evidence="17">
    <location>
        <begin position="1606"/>
        <end position="1649"/>
    </location>
</feature>
<dbReference type="PROSITE" id="PS51650">
    <property type="entry name" value="C2_DOCK"/>
    <property type="match status" value="1"/>
</dbReference>
<dbReference type="InterPro" id="IPR001879">
    <property type="entry name" value="GPCR_2_extracellular_dom"/>
</dbReference>
<feature type="transmembrane region" description="Helical" evidence="15">
    <location>
        <begin position="2051"/>
        <end position="2075"/>
    </location>
</feature>
<dbReference type="PROSITE" id="PS51651">
    <property type="entry name" value="DOCKER"/>
    <property type="match status" value="1"/>
</dbReference>
<keyword evidence="12" id="KW-0807">Transducer</keyword>
<dbReference type="InterPro" id="IPR035892">
    <property type="entry name" value="C2_domain_sf"/>
</dbReference>
<dbReference type="Gene3D" id="1.25.40.410">
    <property type="match status" value="1"/>
</dbReference>
<keyword evidence="4" id="KW-0344">Guanine-nucleotide releasing factor</keyword>
<feature type="transmembrane region" description="Helical" evidence="15">
    <location>
        <begin position="2127"/>
        <end position="2147"/>
    </location>
</feature>
<feature type="region of interest" description="Disordered" evidence="14">
    <location>
        <begin position="1479"/>
        <end position="1498"/>
    </location>
</feature>
<evidence type="ECO:0007829" key="23">
    <source>
        <dbReference type="PeptideAtlas" id="A0A498NUB8"/>
    </source>
</evidence>
<dbReference type="SUPFAM" id="SSF111418">
    <property type="entry name" value="Hormone receptor domain"/>
    <property type="match status" value="1"/>
</dbReference>
<keyword evidence="8 15" id="KW-0472">Membrane</keyword>
<dbReference type="GO" id="GO:0004930">
    <property type="term" value="F:G protein-coupled receptor activity"/>
    <property type="evidence" value="ECO:0007669"/>
    <property type="project" value="UniProtKB-KW"/>
</dbReference>
<dbReference type="Pfam" id="PF02793">
    <property type="entry name" value="HRM"/>
    <property type="match status" value="1"/>
</dbReference>
<dbReference type="InterPro" id="IPR026791">
    <property type="entry name" value="DOCK"/>
</dbReference>
<dbReference type="InterPro" id="IPR046769">
    <property type="entry name" value="DOCKER_Lobe_A"/>
</dbReference>
<evidence type="ECO:0000256" key="12">
    <source>
        <dbReference type="ARBA" id="ARBA00023224"/>
    </source>
</evidence>
<sequence length="2183" mass="247518">MKLFWNLLYVNPQSLNFANRQGSARNITVKVQFMNGEDPSNAMPVIFGKSSCAEYSKEAYTAVVYHNRSPDFHDEAKIKLPASLTDHHHILFTFYHVSCQQKQNTPLETPVGYTWIPMLQNGRLRTGHFCLPVSLEKPPQSYSVLSPDVPLPGMKWVDNHRGVFNVEVVAVSTIHTQDQFLDKFFALVHALDEHMFPVRIGDMRIMENNLETELKSSIAALNSSQLEPVVRFLHLLLDKLVLLMVRPPVIAGQIVNLGQASFEVMASIVNRLHKYLDTSQDMHGRNSLLSSYIHYVFRLPNMDPNSPSPGPGGLGGSVHYATMARSAVRPASLNLNRSRSLSNSNPDISGTPTSPDDEVRSIIGSKLFHEELALQWVVSSGSVREGALQQAWFFFELMVKSIIHHLYFTDRLQSPRKNRFPERFMDDITALVSTIAGDIVSRFQKDLELVERLNTSLAFFLNDLLSVMDRGFVFSLIKTYWKQVSTKLYALQNPTLESLRLDFLRIICSHEHYVTLNLPFSLLTPPASPSPSVSSATSQSSGFSTHVQDQKIANMFELSVPFREQHYLAGLVLTELAVILDPEADGSLPWMFGLHKKVISVVHNLLSSHDSDPRYADPEVKARVALLYLPLIGIVMETLPQLHDFTESHNQWGRPGGPGTEEQEAEGNSMISQTVAMAIAGTSVPQMSRPSSFLLNPQATRQHGSFSAESSRSLLICLLWVLKNADEMVLQKWFTDLSVSQLNRLLDLLYLCVSCFEYKGKKAFERMNSLTFKKSKDMKAKLEEAILGSIGARQEMVRRSRGQLERSPSGSAFGSQENLRWRKDMTHWRQTSEKMDKTRAELEHEAIIDGNLATEANLIILDTLEIIVQTVSVTESKESILGGVLKVLLHSMACNQSALYLQHCFATQRALVSKFPELLFEEETEQCADLCLRLLRNCSSSIGTIRAHASASLYLLMRQNFEIGNNFARVKMQVTMSLSSLVGTSQNFNEEFLRRSLKTILTYAEEDLELRETTFPDQVQDLVFNLHMILSDTVKMKEHQEDPEMLIDLMYRIAKGYQTSPDLRLTWLQNMAGKHSERNNHAEAAQCLVHSAALVAEYLSMLEDRKYLPVGCVTFQNISSNVLEESAVSDDVVSPDEEGICSGKYFTEAGLVGLLEQAAASFSMAGMYEAVNEVYKVLIPIHEANRDAKKLATIHGKLQEAFGKIVHQDGKRMFGTYFRVGFYGSKFGDLDEQEFVYKEPAITKLAEISHRLESFYGERFGEDQVEVIKDSNPVDKCKLDPNKAFIQITYVEPYFDTYEMKDRITYFDKNYNLRRFVYCTPFTLDGRAHGDLHEQFKRKTILTTSHAFPYIKTRINIIHKEEPLSRRSAELLLALESNEKRLSALKDPEVLEEASHLSKDTQVYVEYKEQWLKGVIRYIGSLTSYSSDPITGVYFGVELQGEDKGKGQNDGSYIKTHFKCPKDSGVFAPFTRVRPMYQKPSAPPLHSQSSLSMTSTEPLKPGDRVTFFDDKNTHHGMVMNITDSQEGKMVLISTDKDEDGKQGGEIRLPLDCVIKEELLNKDETEKMDTFPSTEMGGVANSDEITVGSLVQFLGKTLVYGTVRWIGYLPDKLEKIAGLELEDSSAGVTDGTYKGKQYFNCSPHCGVFVKLSSCRPDDRFSGVKKQFNGHSDLDGTFVSVEQENVPPIRTEDVSKRLIGKMKGIQGHCNSCYMDSALFSVFSCSSVLDSLLFKSTEHETIQSILLKNIVNPLRKHGFVSERNVMNLRKQLQKREHCPTYTTDEKGESDGYNIPEVRACPEVGQYLHMPLAQLANQVPREMEGCRTEWDEFWCWYRAEVGQVVNVSCYEVSQFFAINHGFIVRNCTKNGWTKIYPTYENACEIVEDVESENKITYYSILRKVYTAGYATSLISLISAIFVFTAFSKFHCTRNYIHINLFASFILRASAIFIKDAVLFADENQDHCSMSTTSCKAAVAFFQFSILANYFWLLVEGMYLQTLLALTFVSQKKYFWWYILIGWGLPTLVLTVWVLARNFFDNRVCWDDTDVAYFWWIIKGPITLSLLINFIIFINVIRILVQKLKSPGMGGSDTNHFMRLAKSTLFLIPLFGMHYMVFAFLPENTGEKARHFLELGLGPFQGFVVALLYCFLNGEVQAELKKRLWKWQTQNYLRYKMFGLLGLKVEIA</sequence>
<dbReference type="Gene3D" id="1.20.1070.10">
    <property type="entry name" value="Rhodopsin 7-helix transmembrane proteins"/>
    <property type="match status" value="1"/>
</dbReference>
<dbReference type="SMART" id="SM01052">
    <property type="entry name" value="CAP_GLY"/>
    <property type="match status" value="2"/>
</dbReference>
<evidence type="ECO:0000256" key="9">
    <source>
        <dbReference type="ARBA" id="ARBA00023157"/>
    </source>
</evidence>
<dbReference type="CDD" id="cd15271">
    <property type="entry name" value="7tmB1_GHRHR2"/>
    <property type="match status" value="1"/>
</dbReference>
<dbReference type="PROSITE" id="PS50227">
    <property type="entry name" value="G_PROTEIN_RECEP_F2_3"/>
    <property type="match status" value="1"/>
</dbReference>
<dbReference type="InterPro" id="IPR043161">
    <property type="entry name" value="DOCK_C_lobe_A"/>
</dbReference>
<dbReference type="SUPFAM" id="SSF74924">
    <property type="entry name" value="Cap-Gly domain"/>
    <property type="match status" value="2"/>
</dbReference>
<comment type="similarity">
    <text evidence="2">Belongs to the G-protein coupled receptor 2 family.</text>
</comment>
<comment type="caution">
    <text evidence="21">The sequence shown here is derived from an EMBL/GenBank/DDBJ whole genome shotgun (WGS) entry which is preliminary data.</text>
</comment>
<evidence type="ECO:0000256" key="1">
    <source>
        <dbReference type="ARBA" id="ARBA00004651"/>
    </source>
</evidence>
<evidence type="ECO:0000259" key="19">
    <source>
        <dbReference type="PROSITE" id="PS51650"/>
    </source>
</evidence>
<evidence type="ECO:0000256" key="10">
    <source>
        <dbReference type="ARBA" id="ARBA00023170"/>
    </source>
</evidence>
<keyword evidence="10" id="KW-0675">Receptor</keyword>
<dbReference type="GO" id="GO:0005886">
    <property type="term" value="C:plasma membrane"/>
    <property type="evidence" value="ECO:0007669"/>
    <property type="project" value="UniProtKB-SubCell"/>
</dbReference>
<feature type="domain" description="G-protein coupled receptors family 2 profile 1" evidence="16">
    <location>
        <begin position="1796"/>
        <end position="1883"/>
    </location>
</feature>
<gene>
    <name evidence="21" type="ORF">ROHU_003721</name>
</gene>
<dbReference type="Pfam" id="PF01302">
    <property type="entry name" value="CAP_GLY"/>
    <property type="match status" value="2"/>
</dbReference>
<evidence type="ECO:0000256" key="4">
    <source>
        <dbReference type="ARBA" id="ARBA00022658"/>
    </source>
</evidence>
<keyword evidence="9" id="KW-1015">Disulfide bond</keyword>
<evidence type="ECO:0000256" key="13">
    <source>
        <dbReference type="PROSITE-ProRule" id="PRU00983"/>
    </source>
</evidence>
<keyword evidence="5 15" id="KW-0812">Transmembrane</keyword>
<evidence type="ECO:0000259" key="17">
    <source>
        <dbReference type="PROSITE" id="PS50245"/>
    </source>
</evidence>
<evidence type="ECO:0000256" key="6">
    <source>
        <dbReference type="ARBA" id="ARBA00022989"/>
    </source>
</evidence>
<evidence type="ECO:0000256" key="3">
    <source>
        <dbReference type="ARBA" id="ARBA00022475"/>
    </source>
</evidence>
<feature type="domain" description="C2 DOCK-type" evidence="19">
    <location>
        <begin position="5"/>
        <end position="171"/>
    </location>
</feature>
<dbReference type="InterPro" id="IPR036445">
    <property type="entry name" value="GPCR_2_extracell_dom_sf"/>
</dbReference>
<comment type="subcellular location">
    <subcellularLocation>
        <location evidence="1">Cell membrane</location>
        <topology evidence="1">Multi-pass membrane protein</topology>
    </subcellularLocation>
</comment>
<dbReference type="PRINTS" id="PR00249">
    <property type="entry name" value="GPCRSECRETIN"/>
</dbReference>
<name>A0A498NUB8_LABRO</name>
<dbReference type="GO" id="GO:0007409">
    <property type="term" value="P:axonogenesis"/>
    <property type="evidence" value="ECO:0007669"/>
    <property type="project" value="TreeGrafter"/>
</dbReference>
<feature type="domain" description="DOCKER" evidence="20">
    <location>
        <begin position="1055"/>
        <end position="1385"/>
    </location>
</feature>
<dbReference type="FunFam" id="2.30.30.190:FF:000021">
    <property type="entry name" value="Cylindromatosis (turban tumor syndrome), like"/>
    <property type="match status" value="1"/>
</dbReference>
<evidence type="ECO:0000259" key="20">
    <source>
        <dbReference type="PROSITE" id="PS51651"/>
    </source>
</evidence>
<dbReference type="PROSITE" id="PS50261">
    <property type="entry name" value="G_PROTEIN_RECEP_F2_4"/>
    <property type="match status" value="1"/>
</dbReference>
<dbReference type="EMBL" id="QBIY01011112">
    <property type="protein sequence ID" value="RXN35563.1"/>
    <property type="molecule type" value="Genomic_DNA"/>
</dbReference>
<dbReference type="STRING" id="84645.A0A498NUB8"/>